<dbReference type="NCBIfam" id="TIGR01549">
    <property type="entry name" value="HAD-SF-IA-v1"/>
    <property type="match status" value="1"/>
</dbReference>
<keyword evidence="5" id="KW-0119">Carbohydrate metabolism</keyword>
<dbReference type="GO" id="GO:0003824">
    <property type="term" value="F:catalytic activity"/>
    <property type="evidence" value="ECO:0007669"/>
    <property type="project" value="UniProtKB-ARBA"/>
</dbReference>
<dbReference type="SFLD" id="SFLDG01129">
    <property type="entry name" value="C1.5:_HAD__Beta-PGM__Phosphata"/>
    <property type="match status" value="1"/>
</dbReference>
<evidence type="ECO:0000256" key="4">
    <source>
        <dbReference type="ARBA" id="ARBA00022842"/>
    </source>
</evidence>
<dbReference type="InterPro" id="IPR023198">
    <property type="entry name" value="PGP-like_dom2"/>
</dbReference>
<dbReference type="Proteomes" id="UP000321578">
    <property type="component" value="Unassembled WGS sequence"/>
</dbReference>
<dbReference type="SFLD" id="SFLDG01135">
    <property type="entry name" value="C1.5.6:_HAD__Beta-PGM__Phospha"/>
    <property type="match status" value="1"/>
</dbReference>
<keyword evidence="3" id="KW-0479">Metal-binding</keyword>
<proteinExistence type="inferred from homology"/>
<evidence type="ECO:0000256" key="1">
    <source>
        <dbReference type="ARBA" id="ARBA00001946"/>
    </source>
</evidence>
<dbReference type="PANTHER" id="PTHR46193">
    <property type="entry name" value="6-PHOSPHOGLUCONATE PHOSPHATASE"/>
    <property type="match status" value="1"/>
</dbReference>
<dbReference type="EMBL" id="VORO01000003">
    <property type="protein sequence ID" value="TXD90450.1"/>
    <property type="molecule type" value="Genomic_DNA"/>
</dbReference>
<dbReference type="AlphaFoldDB" id="A0A5C6ZP17"/>
<dbReference type="GO" id="GO:0046872">
    <property type="term" value="F:metal ion binding"/>
    <property type="evidence" value="ECO:0007669"/>
    <property type="project" value="UniProtKB-KW"/>
</dbReference>
<dbReference type="SFLD" id="SFLDS00003">
    <property type="entry name" value="Haloacid_Dehalogenase"/>
    <property type="match status" value="1"/>
</dbReference>
<evidence type="ECO:0000313" key="7">
    <source>
        <dbReference type="Proteomes" id="UP000321578"/>
    </source>
</evidence>
<keyword evidence="4" id="KW-0460">Magnesium</keyword>
<dbReference type="RefSeq" id="WP_147085196.1">
    <property type="nucleotide sequence ID" value="NZ_VORM01000002.1"/>
</dbReference>
<dbReference type="SUPFAM" id="SSF56784">
    <property type="entry name" value="HAD-like"/>
    <property type="match status" value="1"/>
</dbReference>
<dbReference type="InterPro" id="IPR051600">
    <property type="entry name" value="Beta-PGM-like"/>
</dbReference>
<protein>
    <submittedName>
        <fullName evidence="6">HAD family phosphatase</fullName>
    </submittedName>
</protein>
<dbReference type="NCBIfam" id="TIGR01509">
    <property type="entry name" value="HAD-SF-IA-v3"/>
    <property type="match status" value="1"/>
</dbReference>
<comment type="similarity">
    <text evidence="2">Belongs to the HAD-like hydrolase superfamily. CbbY/CbbZ/Gph/YieH family.</text>
</comment>
<evidence type="ECO:0000313" key="6">
    <source>
        <dbReference type="EMBL" id="TXD90450.1"/>
    </source>
</evidence>
<dbReference type="OrthoDB" id="9797743at2"/>
<name>A0A5C6ZP17_9FLAO</name>
<sequence>MFKAVLFDMDGVIVDTEPLHRKAYYQMFDAVNIEVSEALYASYTGQSTFNICESVIAHFKLHLGPRTLVDMKRDNFKTLFENDSSLQLLEGALELIKDYHRHGMTLVLASSASMNNINRIFERFDLNPYFVGKVSGADLKASKPDPEIFVKAAELSGHSKNECMVIEDSTNGINAAKAAEIFCIGYDALHSKDQDYSNADLVISNFDEISVKNLANLSLSRAV</sequence>
<evidence type="ECO:0000256" key="2">
    <source>
        <dbReference type="ARBA" id="ARBA00006171"/>
    </source>
</evidence>
<organism evidence="6 7">
    <name type="scientific">Subsaximicrobium wynnwilliamsii</name>
    <dbReference type="NCBI Taxonomy" id="291179"/>
    <lineage>
        <taxon>Bacteria</taxon>
        <taxon>Pseudomonadati</taxon>
        <taxon>Bacteroidota</taxon>
        <taxon>Flavobacteriia</taxon>
        <taxon>Flavobacteriales</taxon>
        <taxon>Flavobacteriaceae</taxon>
        <taxon>Subsaximicrobium</taxon>
    </lineage>
</organism>
<comment type="caution">
    <text evidence="6">The sequence shown here is derived from an EMBL/GenBank/DDBJ whole genome shotgun (WGS) entry which is preliminary data.</text>
</comment>
<gene>
    <name evidence="6" type="ORF">ESY86_03535</name>
</gene>
<comment type="cofactor">
    <cofactor evidence="1">
        <name>Mg(2+)</name>
        <dbReference type="ChEBI" id="CHEBI:18420"/>
    </cofactor>
</comment>
<dbReference type="Pfam" id="PF00702">
    <property type="entry name" value="Hydrolase"/>
    <property type="match status" value="1"/>
</dbReference>
<dbReference type="Gene3D" id="1.10.150.240">
    <property type="entry name" value="Putative phosphatase, domain 2"/>
    <property type="match status" value="1"/>
</dbReference>
<evidence type="ECO:0000256" key="3">
    <source>
        <dbReference type="ARBA" id="ARBA00022723"/>
    </source>
</evidence>
<dbReference type="InterPro" id="IPR006439">
    <property type="entry name" value="HAD-SF_hydro_IA"/>
</dbReference>
<evidence type="ECO:0000256" key="5">
    <source>
        <dbReference type="ARBA" id="ARBA00023277"/>
    </source>
</evidence>
<keyword evidence="7" id="KW-1185">Reference proteome</keyword>
<dbReference type="InterPro" id="IPR023214">
    <property type="entry name" value="HAD_sf"/>
</dbReference>
<dbReference type="InterPro" id="IPR036412">
    <property type="entry name" value="HAD-like_sf"/>
</dbReference>
<reference evidence="6 7" key="1">
    <citation type="submission" date="2019-08" db="EMBL/GenBank/DDBJ databases">
        <title>Genomes of Subsaximicrobium wynnwilliamsii strains.</title>
        <authorList>
            <person name="Bowman J.P."/>
        </authorList>
    </citation>
    <scope>NUCLEOTIDE SEQUENCE [LARGE SCALE GENOMIC DNA]</scope>
    <source>
        <strain evidence="6 7">2-80-2</strain>
    </source>
</reference>
<dbReference type="PANTHER" id="PTHR46193:SF18">
    <property type="entry name" value="HEXITOL PHOSPHATASE B"/>
    <property type="match status" value="1"/>
</dbReference>
<accession>A0A5C6ZP17</accession>
<dbReference type="Gene3D" id="3.40.50.1000">
    <property type="entry name" value="HAD superfamily/HAD-like"/>
    <property type="match status" value="1"/>
</dbReference>